<comment type="caution">
    <text evidence="1">The sequence shown here is derived from an EMBL/GenBank/DDBJ whole genome shotgun (WGS) entry which is preliminary data.</text>
</comment>
<name>A0ABR4KPM2_9EURO</name>
<dbReference type="EMBL" id="JBFXLU010000016">
    <property type="protein sequence ID" value="KAL2854229.1"/>
    <property type="molecule type" value="Genomic_DNA"/>
</dbReference>
<protein>
    <recommendedName>
        <fullName evidence="3">Secreted protein</fullName>
    </recommendedName>
</protein>
<sequence length="116" mass="12666">MAALVAATALRNHVMSIFQLFISSWLVSFGMNNMRINDASEVYGCPAPELVRACLSCLLAQNKARRSHSTNTARISIRILSWQRHGLPFAPDETRATCRLSTSSAFRGLDALASPG</sequence>
<evidence type="ECO:0000313" key="1">
    <source>
        <dbReference type="EMBL" id="KAL2854229.1"/>
    </source>
</evidence>
<organism evidence="1 2">
    <name type="scientific">Aspergillus pseudoustus</name>
    <dbReference type="NCBI Taxonomy" id="1810923"/>
    <lineage>
        <taxon>Eukaryota</taxon>
        <taxon>Fungi</taxon>
        <taxon>Dikarya</taxon>
        <taxon>Ascomycota</taxon>
        <taxon>Pezizomycotina</taxon>
        <taxon>Eurotiomycetes</taxon>
        <taxon>Eurotiomycetidae</taxon>
        <taxon>Eurotiales</taxon>
        <taxon>Aspergillaceae</taxon>
        <taxon>Aspergillus</taxon>
        <taxon>Aspergillus subgen. Nidulantes</taxon>
    </lineage>
</organism>
<evidence type="ECO:0000313" key="2">
    <source>
        <dbReference type="Proteomes" id="UP001610446"/>
    </source>
</evidence>
<reference evidence="1 2" key="1">
    <citation type="submission" date="2024-07" db="EMBL/GenBank/DDBJ databases">
        <title>Section-level genome sequencing and comparative genomics of Aspergillus sections Usti and Cavernicolus.</title>
        <authorList>
            <consortium name="Lawrence Berkeley National Laboratory"/>
            <person name="Nybo J.L."/>
            <person name="Vesth T.C."/>
            <person name="Theobald S."/>
            <person name="Frisvad J.C."/>
            <person name="Larsen T.O."/>
            <person name="Kjaerboelling I."/>
            <person name="Rothschild-Mancinelli K."/>
            <person name="Lyhne E.K."/>
            <person name="Kogle M.E."/>
            <person name="Barry K."/>
            <person name="Clum A."/>
            <person name="Na H."/>
            <person name="Ledsgaard L."/>
            <person name="Lin J."/>
            <person name="Lipzen A."/>
            <person name="Kuo A."/>
            <person name="Riley R."/>
            <person name="Mondo S."/>
            <person name="Labutti K."/>
            <person name="Haridas S."/>
            <person name="Pangalinan J."/>
            <person name="Salamov A.A."/>
            <person name="Simmons B.A."/>
            <person name="Magnuson J.K."/>
            <person name="Chen J."/>
            <person name="Drula E."/>
            <person name="Henrissat B."/>
            <person name="Wiebenga A."/>
            <person name="Lubbers R.J."/>
            <person name="Gomes A.C."/>
            <person name="Makela M.R."/>
            <person name="Stajich J."/>
            <person name="Grigoriev I.V."/>
            <person name="Mortensen U.H."/>
            <person name="De Vries R.P."/>
            <person name="Baker S.E."/>
            <person name="Andersen M.R."/>
        </authorList>
    </citation>
    <scope>NUCLEOTIDE SEQUENCE [LARGE SCALE GENOMIC DNA]</scope>
    <source>
        <strain evidence="1 2">CBS 123904</strain>
    </source>
</reference>
<gene>
    <name evidence="1" type="ORF">BJY01DRAFT_43178</name>
</gene>
<accession>A0ABR4KPM2</accession>
<dbReference type="Proteomes" id="UP001610446">
    <property type="component" value="Unassembled WGS sequence"/>
</dbReference>
<keyword evidence="2" id="KW-1185">Reference proteome</keyword>
<evidence type="ECO:0008006" key="3">
    <source>
        <dbReference type="Google" id="ProtNLM"/>
    </source>
</evidence>
<proteinExistence type="predicted"/>